<evidence type="ECO:0000256" key="7">
    <source>
        <dbReference type="ARBA" id="ARBA00022777"/>
    </source>
</evidence>
<evidence type="ECO:0000313" key="15">
    <source>
        <dbReference type="EMBL" id="KAI3425011.1"/>
    </source>
</evidence>
<keyword evidence="9" id="KW-0460">Magnesium</keyword>
<keyword evidence="4" id="KW-0808">Transferase</keyword>
<evidence type="ECO:0000256" key="6">
    <source>
        <dbReference type="ARBA" id="ARBA00022741"/>
    </source>
</evidence>
<keyword evidence="16" id="KW-1185">Reference proteome</keyword>
<dbReference type="PANTHER" id="PTHR46999:SF2">
    <property type="entry name" value="CARBOHYDRATE-BINDING MODULE FAMILY 45 PROTEIN"/>
    <property type="match status" value="1"/>
</dbReference>
<evidence type="ECO:0000256" key="2">
    <source>
        <dbReference type="ARBA" id="ARBA00007837"/>
    </source>
</evidence>
<keyword evidence="7" id="KW-0418">Kinase</keyword>
<dbReference type="Pfam" id="PF23166">
    <property type="entry name" value="Ig_N_CWD1"/>
    <property type="match status" value="1"/>
</dbReference>
<evidence type="ECO:0000313" key="16">
    <source>
        <dbReference type="Proteomes" id="UP001055712"/>
    </source>
</evidence>
<dbReference type="PANTHER" id="PTHR46999">
    <property type="entry name" value="ALPHA-GLUCAN WATER DIKINASE 1, CHLOROPLASTIC-RELATED"/>
    <property type="match status" value="1"/>
</dbReference>
<keyword evidence="10" id="KW-0119">Carbohydrate metabolism</keyword>
<evidence type="ECO:0000256" key="5">
    <source>
        <dbReference type="ARBA" id="ARBA00022723"/>
    </source>
</evidence>
<dbReference type="GO" id="GO:0005524">
    <property type="term" value="F:ATP binding"/>
    <property type="evidence" value="ECO:0007669"/>
    <property type="project" value="UniProtKB-KW"/>
</dbReference>
<dbReference type="AlphaFoldDB" id="A0A9D4TGM0"/>
<protein>
    <recommendedName>
        <fullName evidence="17">Pyruvate phosphate dikinase AMP/ATP-binding domain-containing protein</fullName>
    </recommendedName>
</protein>
<evidence type="ECO:0000256" key="1">
    <source>
        <dbReference type="ARBA" id="ARBA00001946"/>
    </source>
</evidence>
<evidence type="ECO:0000256" key="3">
    <source>
        <dbReference type="ARBA" id="ARBA00011738"/>
    </source>
</evidence>
<dbReference type="InterPro" id="IPR056301">
    <property type="entry name" value="GWD-like_N_Ig"/>
</dbReference>
<keyword evidence="6" id="KW-0547">Nucleotide-binding</keyword>
<dbReference type="Gene3D" id="3.30.470.20">
    <property type="entry name" value="ATP-grasp fold, B domain"/>
    <property type="match status" value="1"/>
</dbReference>
<reference evidence="15" key="1">
    <citation type="journal article" date="2019" name="Plant J.">
        <title>Chlorella vulgaris genome assembly and annotation reveals the molecular basis for metabolic acclimation to high light conditions.</title>
        <authorList>
            <person name="Cecchin M."/>
            <person name="Marcolungo L."/>
            <person name="Rossato M."/>
            <person name="Girolomoni L."/>
            <person name="Cosentino E."/>
            <person name="Cuine S."/>
            <person name="Li-Beisson Y."/>
            <person name="Delledonne M."/>
            <person name="Ballottari M."/>
        </authorList>
    </citation>
    <scope>NUCLEOTIDE SEQUENCE</scope>
    <source>
        <strain evidence="15">211/11P</strain>
    </source>
</reference>
<evidence type="ECO:0000256" key="11">
    <source>
        <dbReference type="SAM" id="MobiDB-lite"/>
    </source>
</evidence>
<name>A0A9D4TGM0_CHLVU</name>
<dbReference type="SUPFAM" id="SSF56059">
    <property type="entry name" value="Glutathione synthetase ATP-binding domain-like"/>
    <property type="match status" value="1"/>
</dbReference>
<gene>
    <name evidence="15" type="ORF">D9Q98_008393</name>
</gene>
<organism evidence="15 16">
    <name type="scientific">Chlorella vulgaris</name>
    <name type="common">Green alga</name>
    <dbReference type="NCBI Taxonomy" id="3077"/>
    <lineage>
        <taxon>Eukaryota</taxon>
        <taxon>Viridiplantae</taxon>
        <taxon>Chlorophyta</taxon>
        <taxon>core chlorophytes</taxon>
        <taxon>Trebouxiophyceae</taxon>
        <taxon>Chlorellales</taxon>
        <taxon>Chlorellaceae</taxon>
        <taxon>Chlorella clade</taxon>
        <taxon>Chlorella</taxon>
    </lineage>
</organism>
<feature type="domain" description="Alpha-glucan water dikinase phosphohistidine-like" evidence="13">
    <location>
        <begin position="625"/>
        <end position="733"/>
    </location>
</feature>
<comment type="caution">
    <text evidence="15">The sequence shown here is derived from an EMBL/GenBank/DDBJ whole genome shotgun (WGS) entry which is preliminary data.</text>
</comment>
<feature type="domain" description="Alpha-glucan water dikinase-like N-terminal Ig-like" evidence="14">
    <location>
        <begin position="83"/>
        <end position="188"/>
    </location>
</feature>
<keyword evidence="8" id="KW-0067">ATP-binding</keyword>
<dbReference type="Pfam" id="PF22973">
    <property type="entry name" value="GWD1_pHisD"/>
    <property type="match status" value="1"/>
</dbReference>
<reference evidence="15" key="2">
    <citation type="submission" date="2020-11" db="EMBL/GenBank/DDBJ databases">
        <authorList>
            <person name="Cecchin M."/>
            <person name="Marcolungo L."/>
            <person name="Rossato M."/>
            <person name="Girolomoni L."/>
            <person name="Cosentino E."/>
            <person name="Cuine S."/>
            <person name="Li-Beisson Y."/>
            <person name="Delledonne M."/>
            <person name="Ballottari M."/>
        </authorList>
    </citation>
    <scope>NUCLEOTIDE SEQUENCE</scope>
    <source>
        <strain evidence="15">211/11P</strain>
        <tissue evidence="15">Whole cell</tissue>
    </source>
</reference>
<dbReference type="Pfam" id="PF01326">
    <property type="entry name" value="PPDK_N"/>
    <property type="match status" value="1"/>
</dbReference>
<evidence type="ECO:0008006" key="17">
    <source>
        <dbReference type="Google" id="ProtNLM"/>
    </source>
</evidence>
<comment type="subunit">
    <text evidence="3">Homodimer.</text>
</comment>
<evidence type="ECO:0000256" key="10">
    <source>
        <dbReference type="ARBA" id="ARBA00023277"/>
    </source>
</evidence>
<keyword evidence="5" id="KW-0479">Metal-binding</keyword>
<evidence type="ECO:0000259" key="12">
    <source>
        <dbReference type="Pfam" id="PF01326"/>
    </source>
</evidence>
<accession>A0A9D4TGM0</accession>
<evidence type="ECO:0000256" key="9">
    <source>
        <dbReference type="ARBA" id="ARBA00022842"/>
    </source>
</evidence>
<dbReference type="InterPro" id="IPR013815">
    <property type="entry name" value="ATP_grasp_subdomain_1"/>
</dbReference>
<feature type="domain" description="Pyruvate phosphate dikinase AMP/ATP-binding" evidence="12">
    <location>
        <begin position="776"/>
        <end position="966"/>
    </location>
</feature>
<dbReference type="Gene3D" id="3.30.1490.20">
    <property type="entry name" value="ATP-grasp fold, A domain"/>
    <property type="match status" value="1"/>
</dbReference>
<proteinExistence type="inferred from homology"/>
<dbReference type="EMBL" id="SIDB01000012">
    <property type="protein sequence ID" value="KAI3425011.1"/>
    <property type="molecule type" value="Genomic_DNA"/>
</dbReference>
<dbReference type="InterPro" id="IPR054481">
    <property type="entry name" value="GWD1_pHisD"/>
</dbReference>
<feature type="region of interest" description="Disordered" evidence="11">
    <location>
        <begin position="38"/>
        <end position="58"/>
    </location>
</feature>
<evidence type="ECO:0000256" key="4">
    <source>
        <dbReference type="ARBA" id="ARBA00022679"/>
    </source>
</evidence>
<evidence type="ECO:0000256" key="8">
    <source>
        <dbReference type="ARBA" id="ARBA00022840"/>
    </source>
</evidence>
<sequence>MQCNALLSSSRACVAPGAVIGARRHNVASLTRAGMPQRLLGASRRTSDPSRRSSGALAVRAVAAPPAPVEAVPDKVLSTSRYDDQGITMNVVKRTQQGAVTYNVEVASDNQRPDCVLHWAVNDWALPAQDCWPQGTNQAGDKAVQTPLRDGRHLTLTFPEAGCPQRIVFVLKEGEKWYNSGGGDFVAHLKPPGVEEVMDKVLDAEANNTHWSLFNRFVMAAQMLDAADAAGATGMGFFFTWMRLSTLRQLDWYRNSNYQSKDIAHVQKHLAERMAYKSRTADEPLCRLFARLTLAGLPRGGGNGDDIRMGILNIMRANGIREGHRPGIEDQFLEQWHQKLHTNTTPEDVHICEAYLAFLSSGNMDDFWRVAWERGQLTPERLAGMDHPITGRPVHLPHLYDPFQHYLWILKTTHSGADLDTSYTMAQGLLDGDLSWNIGDMLKNRNEWWVPGKIVELRHRLKPYWQAEGASRDILLLDIALDNYFRLCVERADKGAMSGDDIIALAVLVLDNASVAGESAELQQCMATWRRLQEGGGGERWGRDWSLLAMAAADNTALCLEHYCDALASLTQPAADSFAKQCSSVDKAYVANFGEEVVRSQPVFMLSVLLRFLDPMLRSAAGMGSWQVVSQGGGAAAGKLVVMADLAGIQGERYSEPQFIVVEKLTGNEDIPEGVVAVLTSSTTDVLSHIAIRARAQGVLLATCFDEQELEGIKGKAGSHVSASVTPAGAVTLAAASAPVAGSNGGSAAAPRVSLERPRDAGGRWVLAESEFGAGLVGGKSANLAALRSKLPTGVQAPASVALPFGSFERVLAADCNSSVAAAVADAEKQAAAEASGTKVPGALAKLRHLIASDLAAPSGLADAAGKAAAAAGLIPSAAEWAEGSEGWKAAWGAICQVWASKWGDRAWLSRRTQGVADGDLYVAVLLQQVVPAQYAFVLHTADPLSGKKGELHGELVVGMGEALVGNYPGRALSFSATAGGEPQLLSLPGKRQGLFAKQGVPHLIARSDSNGEDLEAFAGAGLYDSVPFPALEHHAVAYAGEALLWDGAQRQQLLAELVKLGGAVEAAFDGVPQDIEGVKTADGTCFVVQSRPQVLH</sequence>
<evidence type="ECO:0000259" key="14">
    <source>
        <dbReference type="Pfam" id="PF23166"/>
    </source>
</evidence>
<dbReference type="OrthoDB" id="6123450at2759"/>
<comment type="similarity">
    <text evidence="2">Belongs to the PEP-utilizing enzyme family.</text>
</comment>
<dbReference type="Proteomes" id="UP001055712">
    <property type="component" value="Unassembled WGS sequence"/>
</dbReference>
<dbReference type="InterPro" id="IPR002192">
    <property type="entry name" value="PPDK_AMP/ATP-bd"/>
</dbReference>
<dbReference type="GO" id="GO:0046872">
    <property type="term" value="F:metal ion binding"/>
    <property type="evidence" value="ECO:0007669"/>
    <property type="project" value="UniProtKB-KW"/>
</dbReference>
<evidence type="ECO:0000259" key="13">
    <source>
        <dbReference type="Pfam" id="PF22973"/>
    </source>
</evidence>
<dbReference type="GO" id="GO:0016301">
    <property type="term" value="F:kinase activity"/>
    <property type="evidence" value="ECO:0007669"/>
    <property type="project" value="UniProtKB-KW"/>
</dbReference>
<comment type="cofactor">
    <cofactor evidence="1">
        <name>Mg(2+)</name>
        <dbReference type="ChEBI" id="CHEBI:18420"/>
    </cofactor>
</comment>